<keyword evidence="1" id="KW-1133">Transmembrane helix</keyword>
<feature type="transmembrane region" description="Helical" evidence="1">
    <location>
        <begin position="506"/>
        <end position="529"/>
    </location>
</feature>
<feature type="transmembrane region" description="Helical" evidence="1">
    <location>
        <begin position="334"/>
        <end position="355"/>
    </location>
</feature>
<dbReference type="SUPFAM" id="SSF82866">
    <property type="entry name" value="Multidrug efflux transporter AcrB transmembrane domain"/>
    <property type="match status" value="2"/>
</dbReference>
<keyword evidence="3" id="KW-1185">Reference proteome</keyword>
<dbReference type="SUPFAM" id="SSF82693">
    <property type="entry name" value="Multidrug efflux transporter AcrB pore domain, PN1, PN2, PC1 and PC2 subdomains"/>
    <property type="match status" value="2"/>
</dbReference>
<dbReference type="Gene3D" id="3.30.70.1320">
    <property type="entry name" value="Multidrug efflux transporter AcrB pore domain like"/>
    <property type="match status" value="1"/>
</dbReference>
<feature type="transmembrane region" description="Helical" evidence="1">
    <location>
        <begin position="977"/>
        <end position="996"/>
    </location>
</feature>
<name>A0ABW3FIM3_9HYPH</name>
<feature type="transmembrane region" description="Helical" evidence="1">
    <location>
        <begin position="464"/>
        <end position="485"/>
    </location>
</feature>
<dbReference type="Proteomes" id="UP001597101">
    <property type="component" value="Unassembled WGS sequence"/>
</dbReference>
<organism evidence="2 3">
    <name type="scientific">Pseudahrensia aquimaris</name>
    <dbReference type="NCBI Taxonomy" id="744461"/>
    <lineage>
        <taxon>Bacteria</taxon>
        <taxon>Pseudomonadati</taxon>
        <taxon>Pseudomonadota</taxon>
        <taxon>Alphaproteobacteria</taxon>
        <taxon>Hyphomicrobiales</taxon>
        <taxon>Ahrensiaceae</taxon>
        <taxon>Pseudahrensia</taxon>
    </lineage>
</organism>
<dbReference type="Gene3D" id="3.30.70.1430">
    <property type="entry name" value="Multidrug efflux transporter AcrB pore domain"/>
    <property type="match status" value="2"/>
</dbReference>
<feature type="transmembrane region" description="Helical" evidence="1">
    <location>
        <begin position="1106"/>
        <end position="1133"/>
    </location>
</feature>
<evidence type="ECO:0000313" key="2">
    <source>
        <dbReference type="EMBL" id="MFD0917055.1"/>
    </source>
</evidence>
<dbReference type="PANTHER" id="PTHR32063">
    <property type="match status" value="1"/>
</dbReference>
<dbReference type="Pfam" id="PF00873">
    <property type="entry name" value="ACR_tran"/>
    <property type="match status" value="2"/>
</dbReference>
<feature type="transmembrane region" description="Helical" evidence="1">
    <location>
        <begin position="1077"/>
        <end position="1094"/>
    </location>
</feature>
<feature type="transmembrane region" description="Helical" evidence="1">
    <location>
        <begin position="362"/>
        <end position="382"/>
    </location>
</feature>
<proteinExistence type="predicted"/>
<evidence type="ECO:0000256" key="1">
    <source>
        <dbReference type="SAM" id="Phobius"/>
    </source>
</evidence>
<feature type="transmembrane region" description="Helical" evidence="1">
    <location>
        <begin position="388"/>
        <end position="408"/>
    </location>
</feature>
<feature type="transmembrane region" description="Helical" evidence="1">
    <location>
        <begin position="570"/>
        <end position="596"/>
    </location>
</feature>
<sequence>MATRTLPTGGLVSLFVRHRNAANLVMILMIIFGVFAIGRINTQFLPKVEIPVITVGVAWSGASAEDVEANILEIMEPELRFLDGVDRVTSRAREGTASIGLEYKAEKDLADALREVETAVKAITNLPEDSETPTVRQAARGFDRVARLAVTGDFPESTLRFYAKKIRDDLIDRGIDKVTMVGLRSRELKIDVPEQELRRLDMTVQDISAAIAANSRDLPSGQMEGQMETQLRTVADAESPEALARLEIKSFPTGEKVRLGDITTIRSGYDDSQSQGFVGGKRAIQLTVERADSADTLKTARLLLSYVDEIKDQLPPGLELAVYDIRADALTQRIMVLVKNGLGGLLLVVLILFVFLNARIAFWVAAGIPVAMLATIGIMYVTGQTINMLTLFALIMMLGVIVDDAIVVGEHTATRFAQGDGPYEAAENGAGRMVVPVTAAMITTIAAFAPVLVITGVIGQIVSVLPYVVIAVILASLIECFLILPGHLAHTLQPRQYKRWSYWRQFTIALVVAAFGVSISGDNAGGWFVEVSKGVMQLIRDYLPLPIIPGSAQGLVDAAQSWRADVSFPVFMLALAVIAYTLSVLVEAVASAFGAWRRRGRTEDQMMEEGAFRKGFDRQFERFKEGPFNWFTRLTYRYRYITIAVAISTFLIGAIGMMAGDKVGFVFFPTAEAENINARVVFNAGVPEEKAVDAIKRIEDALRTAEKSLSDDGEVLVTAAFSTYGEAGRSVGDNLASIRVQLTSSEVRTVRTPEIVRAWRQAIPKIAGVRRVAVFESRGGPPGRDIDIQLRGENAATLKRVATEIIPIVETVNAISGVADDLPYGKPELVMEMTPRGTALGFSIDAVGRQLRNAFEGAIPRRFADGDDEITVRITKVMRTKGVAALRNFELKSPAGEFVPLSEVVTITERQGFAAIERIDGRATVSVTADLNTDINTTEKAIEYLEQSAMPSIISQAGVDYRYSGRDEERKEAFADLQIGVVIALSVIYIILAWVFASYWRPISVMAIIPFGAVGAVMGHYLWGVPLTIFSMIGLLGLAGILVNDSIILVSRLDERLEEGDTLEEAAIGASRDRLRAVLLTSLTTIGGLVPLLYEKSVQAQFLIPMALTMVFGLAIATLLVLFLVPAIIGVGYDIRGFFSALFGQRRKQSKDDPGLQAAE</sequence>
<dbReference type="RefSeq" id="WP_377212894.1">
    <property type="nucleotide sequence ID" value="NZ_JBHTJV010000009.1"/>
</dbReference>
<protein>
    <submittedName>
        <fullName evidence="2">Efflux RND transporter permease subunit</fullName>
    </submittedName>
</protein>
<dbReference type="Gene3D" id="3.30.2090.10">
    <property type="entry name" value="Multidrug efflux transporter AcrB TolC docking domain, DN and DC subdomains"/>
    <property type="match status" value="2"/>
</dbReference>
<keyword evidence="1" id="KW-0472">Membrane</keyword>
<feature type="transmembrane region" description="Helical" evidence="1">
    <location>
        <begin position="21"/>
        <end position="40"/>
    </location>
</feature>
<dbReference type="EMBL" id="JBHTJV010000009">
    <property type="protein sequence ID" value="MFD0917055.1"/>
    <property type="molecule type" value="Genomic_DNA"/>
</dbReference>
<feature type="transmembrane region" description="Helical" evidence="1">
    <location>
        <begin position="1029"/>
        <end position="1050"/>
    </location>
</feature>
<feature type="transmembrane region" description="Helical" evidence="1">
    <location>
        <begin position="640"/>
        <end position="660"/>
    </location>
</feature>
<reference evidence="3" key="1">
    <citation type="journal article" date="2019" name="Int. J. Syst. Evol. Microbiol.">
        <title>The Global Catalogue of Microorganisms (GCM) 10K type strain sequencing project: providing services to taxonomists for standard genome sequencing and annotation.</title>
        <authorList>
            <consortium name="The Broad Institute Genomics Platform"/>
            <consortium name="The Broad Institute Genome Sequencing Center for Infectious Disease"/>
            <person name="Wu L."/>
            <person name="Ma J."/>
        </authorList>
    </citation>
    <scope>NUCLEOTIDE SEQUENCE [LARGE SCALE GENOMIC DNA]</scope>
    <source>
        <strain evidence="3">CCUG 60023</strain>
    </source>
</reference>
<feature type="transmembrane region" description="Helical" evidence="1">
    <location>
        <begin position="433"/>
        <end position="458"/>
    </location>
</feature>
<dbReference type="SUPFAM" id="SSF82714">
    <property type="entry name" value="Multidrug efflux transporter AcrB TolC docking domain, DN and DC subdomains"/>
    <property type="match status" value="2"/>
</dbReference>
<dbReference type="Gene3D" id="1.20.1640.10">
    <property type="entry name" value="Multidrug efflux transporter AcrB transmembrane domain"/>
    <property type="match status" value="4"/>
</dbReference>
<accession>A0ABW3FIM3</accession>
<dbReference type="PRINTS" id="PR00702">
    <property type="entry name" value="ACRIFLAVINRP"/>
</dbReference>
<dbReference type="Gene3D" id="3.30.70.1440">
    <property type="entry name" value="Multidrug efflux transporter AcrB pore domain"/>
    <property type="match status" value="1"/>
</dbReference>
<keyword evidence="1" id="KW-0812">Transmembrane</keyword>
<evidence type="ECO:0000313" key="3">
    <source>
        <dbReference type="Proteomes" id="UP001597101"/>
    </source>
</evidence>
<dbReference type="InterPro" id="IPR027463">
    <property type="entry name" value="AcrB_DN_DC_subdom"/>
</dbReference>
<comment type="caution">
    <text evidence="2">The sequence shown here is derived from an EMBL/GenBank/DDBJ whole genome shotgun (WGS) entry which is preliminary data.</text>
</comment>
<gene>
    <name evidence="2" type="ORF">ACFQ14_11605</name>
</gene>
<dbReference type="PANTHER" id="PTHR32063:SF33">
    <property type="entry name" value="RND SUPERFAMILY EFFLUX PUMP PERMEASE COMPONENT"/>
    <property type="match status" value="1"/>
</dbReference>
<feature type="transmembrane region" description="Helical" evidence="1">
    <location>
        <begin position="1003"/>
        <end position="1023"/>
    </location>
</feature>
<dbReference type="InterPro" id="IPR001036">
    <property type="entry name" value="Acrflvin-R"/>
</dbReference>